<feature type="compositionally biased region" description="Basic and acidic residues" evidence="3">
    <location>
        <begin position="127"/>
        <end position="142"/>
    </location>
</feature>
<feature type="compositionally biased region" description="Basic residues" evidence="3">
    <location>
        <begin position="9"/>
        <end position="22"/>
    </location>
</feature>
<feature type="compositionally biased region" description="Polar residues" evidence="3">
    <location>
        <begin position="85"/>
        <end position="100"/>
    </location>
</feature>
<feature type="compositionally biased region" description="Polar residues" evidence="3">
    <location>
        <begin position="31"/>
        <end position="54"/>
    </location>
</feature>
<sequence>MDVRNSNERRHRHRKTGGRKRSSQPDKENTESQWVSTMTSSQSEGKSDSSNSAGDGSMEIPKSEEDLTCQRWETRPTPPIELCTPSHSASVIPNSVQTPVSEPPDRLSQETPVLDTQSTPTVSKTEAATERKVNRERKKIEGSHQSSDIGGNSPHSHSNPSSSADELSTSVTESEVCDIYKDCYYNPIHLPLSSELYTPAYCVHVTDTCDVDKGVEQSLAVAYQTGTHVENEDVPITQAEEENQGKSVHVGDDTVQKGIIDLKHHEVEQSQDMEKQVADSLDVPKEQLSKGPFSIPQNKAPISETLESIESSPVEVSVQDDAHEKSLREIEAIPESLEKNDLTTKLDSTDEDKGVHKKKKKFGWPKRNLEFGKGNYDPANALRNYDDNSEKEIQLVSVHKLEESDEKEKAEPDEKESEIENEMPSETKKRAKINDLAVVSVKAPKFGIRFDRKKRKINDNQSENEARLSKDQGDHTPREGPENKPKTFRFTMGEKLGIGPHKTTNTGDMSTIQMPHVTDEETHVLSSIEEPQIKEPERKELTVGSGKNRPQKEYNVFASDEIQDTLTGNRTETPNVTTQRTMSTEENVEKECTEHNTPREKRTQEKATLRNIREAFQIKEILTQINEKNEETANGEAEITKRNNKQTTQNTSKYPEKKGQHQRRKTESANTPAEQGNGAKNRIHLPTVKVSVPSKKFGFGFGFGREGEKGSLKVKKPKVSGEAGVDMSAGANVHAPELGADARLPGFGGSLDVDVGLPKVQVDASAPSVHVRGPELQIPEVGVDVGLGGAGHVDGGGQTGAAGVSLKAPKFGFKFGKKDKKAKVAVPSVGTPDVGVSGDVQLPSAEVSVPSKKFGFGFGFGGKGKKGSLKVKKPKVSGEAGVDMSAGANVSAPDVDVDLHAGGDAKSGGLKFPKISMPTFKLGASHPHADVDVSLPDASVSVSGPTVDLPSLKAEMDVPDVDLRLPDVSATGDLSAQMGLGGVPSAEFGADLKLPDVAESGDVSAPAVGFNMRPPELGSPVGVALSPSAAPFKSGVCSDSVCAAGVPAIFHSSGIPVASSTNLVGDSSFSGGTPGSLNVVVDDSLSSPSRPSAGVPALDVEIFDSTNSNLRPLNFTFDHGGHVDSVGGTLELSTKSLTSSRDPQPSFSLSRLFGSLHRRKRKRPKRHQDVAAPKDVVNSEAIVRKASEDLLAGRISNHANGTNGEAAKTHPYTSSTPTQRSSLPKSRDSLIRQTWHGDDDRLNLSPDAGHLFDSGEAPQLPPTPTGVRIKPVLKDPGNLLEVRRRGTIDSSKPRPWSTLECPPLGCVFVNDDYLFPDALTPTKIPSFRGSKDAVYNVPYMDDKAIPSDEPEWPVGESRRTLLSQLSQNSGSLARIAAEESSIISL</sequence>
<feature type="compositionally biased region" description="Polar residues" evidence="3">
    <location>
        <begin position="564"/>
        <end position="585"/>
    </location>
</feature>
<comment type="caution">
    <text evidence="4">The sequence shown here is derived from an EMBL/GenBank/DDBJ whole genome shotgun (WGS) entry which is preliminary data.</text>
</comment>
<feature type="compositionally biased region" description="Basic residues" evidence="3">
    <location>
        <begin position="355"/>
        <end position="364"/>
    </location>
</feature>
<proteinExistence type="predicted"/>
<name>A0A5J4NQ34_9TREM</name>
<evidence type="ECO:0000256" key="1">
    <source>
        <dbReference type="ARBA" id="ARBA00004123"/>
    </source>
</evidence>
<evidence type="ECO:0000256" key="3">
    <source>
        <dbReference type="SAM" id="MobiDB-lite"/>
    </source>
</evidence>
<feature type="compositionally biased region" description="Basic and acidic residues" evidence="3">
    <location>
        <begin position="384"/>
        <end position="412"/>
    </location>
</feature>
<feature type="compositionally biased region" description="Low complexity" evidence="3">
    <location>
        <begin position="150"/>
        <end position="163"/>
    </location>
</feature>
<keyword evidence="2" id="KW-0539">Nucleus</keyword>
<feature type="compositionally biased region" description="Basic residues" evidence="3">
    <location>
        <begin position="1156"/>
        <end position="1166"/>
    </location>
</feature>
<accession>A0A5J4NQ34</accession>
<evidence type="ECO:0000313" key="5">
    <source>
        <dbReference type="Proteomes" id="UP000324629"/>
    </source>
</evidence>
<dbReference type="Proteomes" id="UP000324629">
    <property type="component" value="Unassembled WGS sequence"/>
</dbReference>
<gene>
    <name evidence="4" type="ORF">DEA37_0002914</name>
</gene>
<feature type="region of interest" description="Disordered" evidence="3">
    <location>
        <begin position="1250"/>
        <end position="1272"/>
    </location>
</feature>
<dbReference type="GO" id="GO:0005634">
    <property type="term" value="C:nucleus"/>
    <property type="evidence" value="ECO:0007669"/>
    <property type="project" value="UniProtKB-SubCell"/>
</dbReference>
<feature type="non-terminal residue" evidence="4">
    <location>
        <position position="1385"/>
    </location>
</feature>
<protein>
    <submittedName>
        <fullName evidence="4">Uncharacterized protein</fullName>
    </submittedName>
</protein>
<feature type="region of interest" description="Disordered" evidence="3">
    <location>
        <begin position="624"/>
        <end position="681"/>
    </location>
</feature>
<comment type="subcellular location">
    <subcellularLocation>
        <location evidence="1">Nucleus</location>
    </subcellularLocation>
</comment>
<dbReference type="EMBL" id="QNGE01001460">
    <property type="protein sequence ID" value="KAA3677539.1"/>
    <property type="molecule type" value="Genomic_DNA"/>
</dbReference>
<dbReference type="PANTHER" id="PTHR23348">
    <property type="entry name" value="PERIAXIN/AHNAK"/>
    <property type="match status" value="1"/>
</dbReference>
<keyword evidence="5" id="KW-1185">Reference proteome</keyword>
<evidence type="ECO:0000313" key="4">
    <source>
        <dbReference type="EMBL" id="KAA3677539.1"/>
    </source>
</evidence>
<dbReference type="InterPro" id="IPR052082">
    <property type="entry name" value="Myelin_sheath_structural"/>
</dbReference>
<feature type="compositionally biased region" description="Polar residues" evidence="3">
    <location>
        <begin position="502"/>
        <end position="513"/>
    </location>
</feature>
<reference evidence="4 5" key="1">
    <citation type="journal article" date="2019" name="Gigascience">
        <title>Whole-genome sequence of the oriental lung fluke Paragonimus westermani.</title>
        <authorList>
            <person name="Oey H."/>
            <person name="Zakrzewski M."/>
            <person name="Narain K."/>
            <person name="Devi K.R."/>
            <person name="Agatsuma T."/>
            <person name="Nawaratna S."/>
            <person name="Gobert G.N."/>
            <person name="Jones M.K."/>
            <person name="Ragan M.A."/>
            <person name="McManus D.P."/>
            <person name="Krause L."/>
        </authorList>
    </citation>
    <scope>NUCLEOTIDE SEQUENCE [LARGE SCALE GENOMIC DNA]</scope>
    <source>
        <strain evidence="4 5">IND2009</strain>
    </source>
</reference>
<feature type="compositionally biased region" description="Polar residues" evidence="3">
    <location>
        <begin position="1211"/>
        <end position="1224"/>
    </location>
</feature>
<feature type="region of interest" description="Disordered" evidence="3">
    <location>
        <begin position="1154"/>
        <end position="1174"/>
    </location>
</feature>
<feature type="region of interest" description="Disordered" evidence="3">
    <location>
        <begin position="449"/>
        <end position="608"/>
    </location>
</feature>
<dbReference type="PANTHER" id="PTHR23348:SF16">
    <property type="entry name" value="LEUCINE RICH REPEAT FAMILY PROTEIN"/>
    <property type="match status" value="1"/>
</dbReference>
<feature type="compositionally biased region" description="Acidic residues" evidence="3">
    <location>
        <begin position="413"/>
        <end position="423"/>
    </location>
</feature>
<organism evidence="4 5">
    <name type="scientific">Paragonimus westermani</name>
    <dbReference type="NCBI Taxonomy" id="34504"/>
    <lineage>
        <taxon>Eukaryota</taxon>
        <taxon>Metazoa</taxon>
        <taxon>Spiralia</taxon>
        <taxon>Lophotrochozoa</taxon>
        <taxon>Platyhelminthes</taxon>
        <taxon>Trematoda</taxon>
        <taxon>Digenea</taxon>
        <taxon>Plagiorchiida</taxon>
        <taxon>Troglotremata</taxon>
        <taxon>Troglotrematidae</taxon>
        <taxon>Paragonimus</taxon>
    </lineage>
</organism>
<feature type="compositionally biased region" description="Basic and acidic residues" evidence="3">
    <location>
        <begin position="531"/>
        <end position="541"/>
    </location>
</feature>
<feature type="region of interest" description="Disordered" evidence="3">
    <location>
        <begin position="348"/>
        <end position="434"/>
    </location>
</feature>
<feature type="compositionally biased region" description="Basic and acidic residues" evidence="3">
    <location>
        <begin position="464"/>
        <end position="485"/>
    </location>
</feature>
<feature type="region of interest" description="Disordered" evidence="3">
    <location>
        <begin position="1196"/>
        <end position="1228"/>
    </location>
</feature>
<dbReference type="GO" id="GO:0005737">
    <property type="term" value="C:cytoplasm"/>
    <property type="evidence" value="ECO:0007669"/>
    <property type="project" value="TreeGrafter"/>
</dbReference>
<dbReference type="GO" id="GO:0043484">
    <property type="term" value="P:regulation of RNA splicing"/>
    <property type="evidence" value="ECO:0007669"/>
    <property type="project" value="TreeGrafter"/>
</dbReference>
<feature type="compositionally biased region" description="Polar residues" evidence="3">
    <location>
        <begin position="109"/>
        <end position="126"/>
    </location>
</feature>
<feature type="region of interest" description="Disordered" evidence="3">
    <location>
        <begin position="1"/>
        <end position="169"/>
    </location>
</feature>
<evidence type="ECO:0000256" key="2">
    <source>
        <dbReference type="ARBA" id="ARBA00023242"/>
    </source>
</evidence>
<feature type="compositionally biased region" description="Basic and acidic residues" evidence="3">
    <location>
        <begin position="587"/>
        <end position="608"/>
    </location>
</feature>